<keyword evidence="3" id="KW-1003">Cell membrane</keyword>
<feature type="transmembrane region" description="Helical" evidence="14">
    <location>
        <begin position="449"/>
        <end position="468"/>
    </location>
</feature>
<dbReference type="Pfam" id="PF00001">
    <property type="entry name" value="7tm_1"/>
    <property type="match status" value="1"/>
</dbReference>
<dbReference type="Proteomes" id="UP000694404">
    <property type="component" value="Unplaced"/>
</dbReference>
<dbReference type="CDD" id="cd15321">
    <property type="entry name" value="7tmA_alpha2B_AR"/>
    <property type="match status" value="1"/>
</dbReference>
<dbReference type="AlphaFoldDB" id="A0A8C0HF53"/>
<dbReference type="GO" id="GO:0004938">
    <property type="term" value="F:alpha2-adrenergic receptor activity"/>
    <property type="evidence" value="ECO:0007669"/>
    <property type="project" value="Ensembl"/>
</dbReference>
<evidence type="ECO:0000256" key="12">
    <source>
        <dbReference type="RuleBase" id="RU000688"/>
    </source>
</evidence>
<dbReference type="FunFam" id="1.20.1070.10:FF:000100">
    <property type="entry name" value="alpha-2B adrenergic receptor"/>
    <property type="match status" value="1"/>
</dbReference>
<keyword evidence="5 14" id="KW-1133">Transmembrane helix</keyword>
<comment type="similarity">
    <text evidence="12">Belongs to the G-protein coupled receptor 1 family.</text>
</comment>
<dbReference type="SMART" id="SM01381">
    <property type="entry name" value="7TM_GPCR_Srsx"/>
    <property type="match status" value="1"/>
</dbReference>
<dbReference type="GO" id="GO:0051379">
    <property type="term" value="F:epinephrine binding"/>
    <property type="evidence" value="ECO:0007669"/>
    <property type="project" value="Ensembl"/>
</dbReference>
<keyword evidence="6 12" id="KW-0297">G-protein coupled receptor</keyword>
<dbReference type="GO" id="GO:0009986">
    <property type="term" value="C:cell surface"/>
    <property type="evidence" value="ECO:0007669"/>
    <property type="project" value="Ensembl"/>
</dbReference>
<evidence type="ECO:0000256" key="6">
    <source>
        <dbReference type="ARBA" id="ARBA00023040"/>
    </source>
</evidence>
<organism evidence="16 17">
    <name type="scientific">Chelonoidis abingdonii</name>
    <name type="common">Abingdon island giant tortoise</name>
    <name type="synonym">Testudo abingdonii</name>
    <dbReference type="NCBI Taxonomy" id="106734"/>
    <lineage>
        <taxon>Eukaryota</taxon>
        <taxon>Metazoa</taxon>
        <taxon>Chordata</taxon>
        <taxon>Craniata</taxon>
        <taxon>Vertebrata</taxon>
        <taxon>Euteleostomi</taxon>
        <taxon>Archelosauria</taxon>
        <taxon>Testudinata</taxon>
        <taxon>Testudines</taxon>
        <taxon>Cryptodira</taxon>
        <taxon>Durocryptodira</taxon>
        <taxon>Testudinoidea</taxon>
        <taxon>Testudinidae</taxon>
        <taxon>Chelonoidis</taxon>
    </lineage>
</organism>
<evidence type="ECO:0000256" key="7">
    <source>
        <dbReference type="ARBA" id="ARBA00023136"/>
    </source>
</evidence>
<accession>A0A8C0HF53</accession>
<evidence type="ECO:0000256" key="4">
    <source>
        <dbReference type="ARBA" id="ARBA00022692"/>
    </source>
</evidence>
<evidence type="ECO:0000256" key="1">
    <source>
        <dbReference type="ARBA" id="ARBA00004651"/>
    </source>
</evidence>
<evidence type="ECO:0000313" key="16">
    <source>
        <dbReference type="Ensembl" id="ENSCABP00000020949.1"/>
    </source>
</evidence>
<keyword evidence="9 12" id="KW-0675">Receptor</keyword>
<dbReference type="PRINTS" id="PR01103">
    <property type="entry name" value="ADRENERGICR"/>
</dbReference>
<dbReference type="InterPro" id="IPR002233">
    <property type="entry name" value="ADR_fam"/>
</dbReference>
<keyword evidence="7 14" id="KW-0472">Membrane</keyword>
<feature type="transmembrane region" description="Helical" evidence="14">
    <location>
        <begin position="408"/>
        <end position="429"/>
    </location>
</feature>
<evidence type="ECO:0000256" key="10">
    <source>
        <dbReference type="ARBA" id="ARBA00023224"/>
    </source>
</evidence>
<dbReference type="GO" id="GO:0043410">
    <property type="term" value="P:positive regulation of MAPK cascade"/>
    <property type="evidence" value="ECO:0007669"/>
    <property type="project" value="Ensembl"/>
</dbReference>
<dbReference type="GO" id="GO:0030168">
    <property type="term" value="P:platelet activation"/>
    <property type="evidence" value="ECO:0007669"/>
    <property type="project" value="InterPro"/>
</dbReference>
<feature type="transmembrane region" description="Helical" evidence="14">
    <location>
        <begin position="223"/>
        <end position="250"/>
    </location>
</feature>
<feature type="transmembrane region" description="Helical" evidence="14">
    <location>
        <begin position="66"/>
        <end position="90"/>
    </location>
</feature>
<reference evidence="16" key="2">
    <citation type="submission" date="2025-09" db="UniProtKB">
        <authorList>
            <consortium name="Ensembl"/>
        </authorList>
    </citation>
    <scope>IDENTIFICATION</scope>
</reference>
<dbReference type="GO" id="GO:0019229">
    <property type="term" value="P:regulation of vasoconstriction"/>
    <property type="evidence" value="ECO:0007669"/>
    <property type="project" value="InterPro"/>
</dbReference>
<dbReference type="GO" id="GO:0007173">
    <property type="term" value="P:epidermal growth factor receptor signaling pathway"/>
    <property type="evidence" value="ECO:0007669"/>
    <property type="project" value="Ensembl"/>
</dbReference>
<feature type="region of interest" description="Disordered" evidence="13">
    <location>
        <begin position="323"/>
        <end position="351"/>
    </location>
</feature>
<dbReference type="SUPFAM" id="SSF81321">
    <property type="entry name" value="Family A G protein-coupled receptor-like"/>
    <property type="match status" value="1"/>
</dbReference>
<evidence type="ECO:0000313" key="17">
    <source>
        <dbReference type="Proteomes" id="UP000694404"/>
    </source>
</evidence>
<keyword evidence="4 12" id="KW-0812">Transmembrane</keyword>
<evidence type="ECO:0000256" key="8">
    <source>
        <dbReference type="ARBA" id="ARBA00023157"/>
    </source>
</evidence>
<dbReference type="PRINTS" id="PR00237">
    <property type="entry name" value="GPCRRHODOPSN"/>
</dbReference>
<dbReference type="InterPro" id="IPR000276">
    <property type="entry name" value="GPCR_Rhodpsn"/>
</dbReference>
<feature type="transmembrane region" description="Helical" evidence="14">
    <location>
        <begin position="182"/>
        <end position="203"/>
    </location>
</feature>
<evidence type="ECO:0000256" key="11">
    <source>
        <dbReference type="ARBA" id="ARBA00031735"/>
    </source>
</evidence>
<dbReference type="Gene3D" id="1.20.1070.10">
    <property type="entry name" value="Rhodopsin 7-helix transmembrane proteins"/>
    <property type="match status" value="2"/>
</dbReference>
<dbReference type="GO" id="GO:0005829">
    <property type="term" value="C:cytosol"/>
    <property type="evidence" value="ECO:0007669"/>
    <property type="project" value="Ensembl"/>
</dbReference>
<dbReference type="InterPro" id="IPR000207">
    <property type="entry name" value="ADRA2B_rcpt"/>
</dbReference>
<evidence type="ECO:0000256" key="3">
    <source>
        <dbReference type="ARBA" id="ARBA00022475"/>
    </source>
</evidence>
<dbReference type="PANTHER" id="PTHR24248">
    <property type="entry name" value="ADRENERGIC RECEPTOR-RELATED G-PROTEIN COUPLED RECEPTOR"/>
    <property type="match status" value="1"/>
</dbReference>
<evidence type="ECO:0000256" key="9">
    <source>
        <dbReference type="ARBA" id="ARBA00023170"/>
    </source>
</evidence>
<dbReference type="Ensembl" id="ENSCABT00000022951.1">
    <property type="protein sequence ID" value="ENSCABP00000020949.1"/>
    <property type="gene ID" value="ENSCABG00000015442.1"/>
</dbReference>
<feature type="region of interest" description="Disordered" evidence="13">
    <location>
        <begin position="259"/>
        <end position="311"/>
    </location>
</feature>
<dbReference type="GO" id="GO:0045666">
    <property type="term" value="P:positive regulation of neuron differentiation"/>
    <property type="evidence" value="ECO:0007669"/>
    <property type="project" value="Ensembl"/>
</dbReference>
<evidence type="ECO:0000256" key="5">
    <source>
        <dbReference type="ARBA" id="ARBA00022989"/>
    </source>
</evidence>
<dbReference type="PROSITE" id="PS00237">
    <property type="entry name" value="G_PROTEIN_RECEP_F1_1"/>
    <property type="match status" value="1"/>
</dbReference>
<name>A0A8C0HF53_CHEAB</name>
<evidence type="ECO:0000259" key="15">
    <source>
        <dbReference type="PROSITE" id="PS50262"/>
    </source>
</evidence>
<dbReference type="GO" id="GO:0005886">
    <property type="term" value="C:plasma membrane"/>
    <property type="evidence" value="ECO:0007669"/>
    <property type="project" value="UniProtKB-SubCell"/>
</dbReference>
<feature type="region of interest" description="Disordered" evidence="13">
    <location>
        <begin position="1"/>
        <end position="34"/>
    </location>
</feature>
<feature type="compositionally biased region" description="Polar residues" evidence="13">
    <location>
        <begin position="274"/>
        <end position="289"/>
    </location>
</feature>
<dbReference type="PROSITE" id="PS50262">
    <property type="entry name" value="G_PROTEIN_RECEP_F1_2"/>
    <property type="match status" value="1"/>
</dbReference>
<dbReference type="InterPro" id="IPR017452">
    <property type="entry name" value="GPCR_Rhodpsn_7TM"/>
</dbReference>
<keyword evidence="17" id="KW-1185">Reference proteome</keyword>
<keyword evidence="10 12" id="KW-0807">Transducer</keyword>
<dbReference type="OMA" id="ANPWKRK"/>
<feature type="transmembrane region" description="Helical" evidence="14">
    <location>
        <begin position="141"/>
        <end position="161"/>
    </location>
</feature>
<dbReference type="PRINTS" id="PR00559">
    <property type="entry name" value="ADRENRGCA2BR"/>
</dbReference>
<dbReference type="PANTHER" id="PTHR24248:SF130">
    <property type="entry name" value="ALPHA-2B ADRENERGIC RECEPTOR"/>
    <property type="match status" value="1"/>
</dbReference>
<dbReference type="GO" id="GO:0006940">
    <property type="term" value="P:regulation of smooth muscle contraction"/>
    <property type="evidence" value="ECO:0007669"/>
    <property type="project" value="InterPro"/>
</dbReference>
<feature type="transmembrane region" description="Helical" evidence="14">
    <location>
        <begin position="102"/>
        <end position="121"/>
    </location>
</feature>
<evidence type="ECO:0000256" key="14">
    <source>
        <dbReference type="SAM" id="Phobius"/>
    </source>
</evidence>
<dbReference type="GeneTree" id="ENSGT00940000161915"/>
<sequence>MGERPHSPCRGCLQKRRRRLPARPAAQAGAGAGGRDLSKLLARRGAQPARERAAWGPEGYSVQATAAIAAIITFLILFTIFGNVLVIIAVLTSRSLKAPQNLFLVSLAAADILVATLIIPFSLANELMGYWHFRKTWCEIYLALDVLFCTSSIVHLCAISLDRYWSVSQAIEYNSKRTPKRIKGIILIVWMIAAFISLPPLIYKGNKKDSQDGRPQCKLNEEAWYILSSSIGSFFAPCIIMILVYLRIYFIAKHRTRQSSRGKKPKAEKKGTSKKITGLTSETSPQQLGASEPNGHQVPNEDSDQPVTPTLPAHRTSLLSLEEQQELPPSATNPCQPQPEKKESSGSSPLERSLHCNLKQRNGHPQSSVKGMKTLATAKGEVLLVRRVKTLSANPWKRKTHLNREKRFTFVLAVVMGVFVLCWFPFFFLYSLGAICPELCKVPNSVFQFFFWIGYCNSSLNPVIYTIFNQDFRKAFRKILCRLRRRGAG</sequence>
<protein>
    <recommendedName>
        <fullName evidence="2">Alpha-2B adrenergic receptor</fullName>
    </recommendedName>
    <alternativeName>
        <fullName evidence="11">Alpha-2B adrenoreceptor</fullName>
    </alternativeName>
</protein>
<gene>
    <name evidence="16" type="primary">ADRA2B</name>
</gene>
<dbReference type="GO" id="GO:0051897">
    <property type="term" value="P:positive regulation of phosphatidylinositol 3-kinase/protein kinase B signal transduction"/>
    <property type="evidence" value="ECO:0007669"/>
    <property type="project" value="Ensembl"/>
</dbReference>
<feature type="domain" description="G-protein coupled receptors family 1 profile" evidence="15">
    <location>
        <begin position="82"/>
        <end position="465"/>
    </location>
</feature>
<evidence type="ECO:0000256" key="2">
    <source>
        <dbReference type="ARBA" id="ARBA00019305"/>
    </source>
</evidence>
<reference evidence="16" key="1">
    <citation type="submission" date="2025-08" db="UniProtKB">
        <authorList>
            <consortium name="Ensembl"/>
        </authorList>
    </citation>
    <scope>IDENTIFICATION</scope>
</reference>
<evidence type="ECO:0000256" key="13">
    <source>
        <dbReference type="SAM" id="MobiDB-lite"/>
    </source>
</evidence>
<proteinExistence type="inferred from homology"/>
<comment type="subcellular location">
    <subcellularLocation>
        <location evidence="1">Cell membrane</location>
        <topology evidence="1">Multi-pass membrane protein</topology>
    </subcellularLocation>
</comment>
<keyword evidence="8" id="KW-1015">Disulfide bond</keyword>
<dbReference type="GO" id="GO:0007193">
    <property type="term" value="P:adenylate cyclase-inhibiting G protein-coupled receptor signaling pathway"/>
    <property type="evidence" value="ECO:0007669"/>
    <property type="project" value="Ensembl"/>
</dbReference>